<dbReference type="SUPFAM" id="SSF46626">
    <property type="entry name" value="Cytochrome c"/>
    <property type="match status" value="1"/>
</dbReference>
<dbReference type="PROSITE" id="PS51007">
    <property type="entry name" value="CYTC"/>
    <property type="match status" value="1"/>
</dbReference>
<dbReference type="Pfam" id="PF07691">
    <property type="entry name" value="PA14"/>
    <property type="match status" value="1"/>
</dbReference>
<dbReference type="SUPFAM" id="SSF56988">
    <property type="entry name" value="Anthrax protective antigen"/>
    <property type="match status" value="1"/>
</dbReference>
<dbReference type="Pfam" id="PF00034">
    <property type="entry name" value="Cytochrom_C"/>
    <property type="match status" value="1"/>
</dbReference>
<evidence type="ECO:0000256" key="5">
    <source>
        <dbReference type="SAM" id="SignalP"/>
    </source>
</evidence>
<organism evidence="8 9">
    <name type="scientific">Haloferula chungangensis</name>
    <dbReference type="NCBI Taxonomy" id="1048331"/>
    <lineage>
        <taxon>Bacteria</taxon>
        <taxon>Pseudomonadati</taxon>
        <taxon>Verrucomicrobiota</taxon>
        <taxon>Verrucomicrobiia</taxon>
        <taxon>Verrucomicrobiales</taxon>
        <taxon>Verrucomicrobiaceae</taxon>
        <taxon>Haloferula</taxon>
    </lineage>
</organism>
<evidence type="ECO:0000256" key="3">
    <source>
        <dbReference type="ARBA" id="ARBA00023004"/>
    </source>
</evidence>
<reference evidence="9" key="1">
    <citation type="journal article" date="2019" name="Int. J. Syst. Evol. Microbiol.">
        <title>The Global Catalogue of Microorganisms (GCM) 10K type strain sequencing project: providing services to taxonomists for standard genome sequencing and annotation.</title>
        <authorList>
            <consortium name="The Broad Institute Genomics Platform"/>
            <consortium name="The Broad Institute Genome Sequencing Center for Infectious Disease"/>
            <person name="Wu L."/>
            <person name="Ma J."/>
        </authorList>
    </citation>
    <scope>NUCLEOTIDE SEQUENCE [LARGE SCALE GENOMIC DNA]</scope>
    <source>
        <strain evidence="9">CGMCC 4.1467</strain>
    </source>
</reference>
<name>A0ABW2L2L6_9BACT</name>
<keyword evidence="3 4" id="KW-0408">Iron</keyword>
<evidence type="ECO:0000256" key="1">
    <source>
        <dbReference type="ARBA" id="ARBA00022617"/>
    </source>
</evidence>
<dbReference type="Proteomes" id="UP001596472">
    <property type="component" value="Unassembled WGS sequence"/>
</dbReference>
<dbReference type="InterPro" id="IPR037524">
    <property type="entry name" value="PA14/GLEYA"/>
</dbReference>
<sequence>MTKSLRAMRAVLVVAGLSTAAYAQDGGQLFASYCSACHAPDGKGATGGQFPPLAGSAWIHGGPERAIKVVLHGLQGPVDVAGKTYDLVMPPQGSVLPDDQIAAILTFIRSSWGNRADKVSAAQVKAVRESLSDRNDMWTQDELLKLHPLPKPTSAVENLISYQYEGRWEKLPDFSKLTPIGVEEEHAGFMETKIARSKKHFGLVWEGDLVLHREGHTRFQLSADDGARVIINGETVVEVDGIGPIAKNRTKVGRVVLKGKKHKIRVEYFQNVGEIGLQLAWAGNGVDQWQRLGDESTAAKPLWPSIAILPSEERGTIYRNFIAGTTPRAIGIGLTGGINFAYSADHLAPELLWTGKFMDGGRHWTNRGQGAEPPSGKGLVKASGAKALPAEAKFRGYRLDRQGNPTFTVQLGELTVNDQFKSNDGKLLRVFSAVGEGDDVEILLSDQFPVKPINDHLYEFGSSMTLQIENADLEIRDSKAFLKLAPGASATLTYSWK</sequence>
<dbReference type="Gene3D" id="1.10.760.10">
    <property type="entry name" value="Cytochrome c-like domain"/>
    <property type="match status" value="1"/>
</dbReference>
<dbReference type="InterPro" id="IPR011658">
    <property type="entry name" value="PA14_dom"/>
</dbReference>
<keyword evidence="1 4" id="KW-0349">Heme</keyword>
<feature type="domain" description="PA14" evidence="7">
    <location>
        <begin position="154"/>
        <end position="297"/>
    </location>
</feature>
<accession>A0ABW2L2L6</accession>
<feature type="signal peptide" evidence="5">
    <location>
        <begin position="1"/>
        <end position="23"/>
    </location>
</feature>
<dbReference type="SMART" id="SM00758">
    <property type="entry name" value="PA14"/>
    <property type="match status" value="1"/>
</dbReference>
<evidence type="ECO:0000259" key="7">
    <source>
        <dbReference type="PROSITE" id="PS51820"/>
    </source>
</evidence>
<evidence type="ECO:0000313" key="9">
    <source>
        <dbReference type="Proteomes" id="UP001596472"/>
    </source>
</evidence>
<keyword evidence="9" id="KW-1185">Reference proteome</keyword>
<dbReference type="RefSeq" id="WP_379709979.1">
    <property type="nucleotide sequence ID" value="NZ_JBHTBS010000002.1"/>
</dbReference>
<dbReference type="PROSITE" id="PS51820">
    <property type="entry name" value="PA14"/>
    <property type="match status" value="1"/>
</dbReference>
<keyword evidence="5" id="KW-0732">Signal</keyword>
<keyword evidence="2 4" id="KW-0479">Metal-binding</keyword>
<gene>
    <name evidence="8" type="ORF">ACFQY0_05300</name>
</gene>
<dbReference type="EMBL" id="JBHTBS010000002">
    <property type="protein sequence ID" value="MFC7336586.1"/>
    <property type="molecule type" value="Genomic_DNA"/>
</dbReference>
<evidence type="ECO:0000256" key="2">
    <source>
        <dbReference type="ARBA" id="ARBA00022723"/>
    </source>
</evidence>
<dbReference type="PANTHER" id="PTHR35008:SF4">
    <property type="entry name" value="BLL4482 PROTEIN"/>
    <property type="match status" value="1"/>
</dbReference>
<feature type="chain" id="PRO_5045693220" evidence="5">
    <location>
        <begin position="24"/>
        <end position="497"/>
    </location>
</feature>
<evidence type="ECO:0000259" key="6">
    <source>
        <dbReference type="PROSITE" id="PS51007"/>
    </source>
</evidence>
<protein>
    <submittedName>
        <fullName evidence="8">PA14 domain-containing protein</fullName>
    </submittedName>
</protein>
<dbReference type="PANTHER" id="PTHR35008">
    <property type="entry name" value="BLL4482 PROTEIN-RELATED"/>
    <property type="match status" value="1"/>
</dbReference>
<dbReference type="InterPro" id="IPR009056">
    <property type="entry name" value="Cyt_c-like_dom"/>
</dbReference>
<evidence type="ECO:0000313" key="8">
    <source>
        <dbReference type="EMBL" id="MFC7336586.1"/>
    </source>
</evidence>
<dbReference type="Gene3D" id="3.90.182.10">
    <property type="entry name" value="Toxin - Anthrax Protective Antigen,domain 1"/>
    <property type="match status" value="1"/>
</dbReference>
<feature type="domain" description="Cytochrome c" evidence="6">
    <location>
        <begin position="21"/>
        <end position="112"/>
    </location>
</feature>
<proteinExistence type="predicted"/>
<comment type="caution">
    <text evidence="8">The sequence shown here is derived from an EMBL/GenBank/DDBJ whole genome shotgun (WGS) entry which is preliminary data.</text>
</comment>
<dbReference type="InterPro" id="IPR036909">
    <property type="entry name" value="Cyt_c-like_dom_sf"/>
</dbReference>
<evidence type="ECO:0000256" key="4">
    <source>
        <dbReference type="PROSITE-ProRule" id="PRU00433"/>
    </source>
</evidence>
<dbReference type="InterPro" id="IPR051459">
    <property type="entry name" value="Cytochrome_c-type_DH"/>
</dbReference>